<dbReference type="OrthoDB" id="249087at2759"/>
<proteinExistence type="predicted"/>
<keyword evidence="2" id="KW-1185">Reference proteome</keyword>
<comment type="caution">
    <text evidence="1">The sequence shown here is derived from an EMBL/GenBank/DDBJ whole genome shotgun (WGS) entry which is preliminary data.</text>
</comment>
<dbReference type="SUPFAM" id="SSF54695">
    <property type="entry name" value="POZ domain"/>
    <property type="match status" value="1"/>
</dbReference>
<sequence>MSGTITFITSDKKRIVAPTDLILEMSKAIRSLWSLNERKDGVEESETTEMELEDISSGTLEIVLSYMKLKREKGNLQITDLHIDETKILDVMAAALFFDC</sequence>
<organism evidence="1 2">
    <name type="scientific">Blastocystis sp. subtype 1 (strain ATCC 50177 / NandII)</name>
    <dbReference type="NCBI Taxonomy" id="478820"/>
    <lineage>
        <taxon>Eukaryota</taxon>
        <taxon>Sar</taxon>
        <taxon>Stramenopiles</taxon>
        <taxon>Bigyra</taxon>
        <taxon>Opalozoa</taxon>
        <taxon>Opalinata</taxon>
        <taxon>Blastocystidae</taxon>
        <taxon>Blastocystis</taxon>
    </lineage>
</organism>
<dbReference type="Gene3D" id="3.30.710.10">
    <property type="entry name" value="Potassium Channel Kv1.1, Chain A"/>
    <property type="match status" value="1"/>
</dbReference>
<evidence type="ECO:0000313" key="2">
    <source>
        <dbReference type="Proteomes" id="UP000078348"/>
    </source>
</evidence>
<protein>
    <recommendedName>
        <fullName evidence="3">Elongin-C</fullName>
    </recommendedName>
</protein>
<name>A0A196SID2_BLAHN</name>
<evidence type="ECO:0008006" key="3">
    <source>
        <dbReference type="Google" id="ProtNLM"/>
    </source>
</evidence>
<dbReference type="AlphaFoldDB" id="A0A196SID2"/>
<gene>
    <name evidence="1" type="ORF">AV274_2346</name>
</gene>
<evidence type="ECO:0000313" key="1">
    <source>
        <dbReference type="EMBL" id="OAO15937.1"/>
    </source>
</evidence>
<dbReference type="EMBL" id="LXWW01000107">
    <property type="protein sequence ID" value="OAO15937.1"/>
    <property type="molecule type" value="Genomic_DNA"/>
</dbReference>
<dbReference type="InterPro" id="IPR011333">
    <property type="entry name" value="SKP1/BTB/POZ_sf"/>
</dbReference>
<accession>A0A196SID2</accession>
<dbReference type="Proteomes" id="UP000078348">
    <property type="component" value="Unassembled WGS sequence"/>
</dbReference>
<reference evidence="1 2" key="1">
    <citation type="submission" date="2016-05" db="EMBL/GenBank/DDBJ databases">
        <title>Nuclear genome of Blastocystis sp. subtype 1 NandII.</title>
        <authorList>
            <person name="Gentekaki E."/>
            <person name="Curtis B."/>
            <person name="Stairs C."/>
            <person name="Eme L."/>
            <person name="Herman E."/>
            <person name="Klimes V."/>
            <person name="Arias M.C."/>
            <person name="Elias M."/>
            <person name="Hilliou F."/>
            <person name="Klute M."/>
            <person name="Malik S.-B."/>
            <person name="Pightling A."/>
            <person name="Rachubinski R."/>
            <person name="Salas D."/>
            <person name="Schlacht A."/>
            <person name="Suga H."/>
            <person name="Archibald J."/>
            <person name="Ball S.G."/>
            <person name="Clark G."/>
            <person name="Dacks J."/>
            <person name="Van Der Giezen M."/>
            <person name="Tsaousis A."/>
            <person name="Roger A."/>
        </authorList>
    </citation>
    <scope>NUCLEOTIDE SEQUENCE [LARGE SCALE GENOMIC DNA]</scope>
    <source>
        <strain evidence="2">ATCC 50177 / NandII</strain>
    </source>
</reference>